<comment type="caution">
    <text evidence="9">The sequence shown here is derived from an EMBL/GenBank/DDBJ whole genome shotgun (WGS) entry which is preliminary data.</text>
</comment>
<dbReference type="PANTHER" id="PTHR12794">
    <property type="entry name" value="GEMIN2"/>
    <property type="match status" value="1"/>
</dbReference>
<dbReference type="GO" id="GO:0005681">
    <property type="term" value="C:spliceosomal complex"/>
    <property type="evidence" value="ECO:0007669"/>
    <property type="project" value="UniProtKB-UniRule"/>
</dbReference>
<dbReference type="GO" id="GO:0032797">
    <property type="term" value="C:SMN complex"/>
    <property type="evidence" value="ECO:0007669"/>
    <property type="project" value="UniProtKB-UniRule"/>
</dbReference>
<keyword evidence="2 7" id="KW-0963">Cytoplasm</keyword>
<evidence type="ECO:0000313" key="9">
    <source>
        <dbReference type="EMBL" id="KAK7794611.1"/>
    </source>
</evidence>
<accession>A0AAN9VE43</accession>
<evidence type="ECO:0000256" key="1">
    <source>
        <dbReference type="ARBA" id="ARBA00004496"/>
    </source>
</evidence>
<dbReference type="Gene3D" id="1.20.58.1070">
    <property type="match status" value="1"/>
</dbReference>
<evidence type="ECO:0000313" key="10">
    <source>
        <dbReference type="Proteomes" id="UP001378592"/>
    </source>
</evidence>
<comment type="similarity">
    <text evidence="5 7">Belongs to the gemin-2 family.</text>
</comment>
<dbReference type="InterPro" id="IPR017364">
    <property type="entry name" value="GEMIN2"/>
</dbReference>
<dbReference type="GO" id="GO:0000387">
    <property type="term" value="P:spliceosomal snRNP assembly"/>
    <property type="evidence" value="ECO:0007669"/>
    <property type="project" value="UniProtKB-UniRule"/>
</dbReference>
<protein>
    <recommendedName>
        <fullName evidence="6 7">Gem-associated protein 2</fullName>
    </recommendedName>
</protein>
<evidence type="ECO:0000256" key="7">
    <source>
        <dbReference type="PIRNR" id="PIRNR038038"/>
    </source>
</evidence>
<proteinExistence type="inferred from homology"/>
<evidence type="ECO:0000256" key="3">
    <source>
        <dbReference type="ARBA" id="ARBA00022664"/>
    </source>
</evidence>
<evidence type="ECO:0000256" key="2">
    <source>
        <dbReference type="ARBA" id="ARBA00022490"/>
    </source>
</evidence>
<evidence type="ECO:0000256" key="5">
    <source>
        <dbReference type="ARBA" id="ARBA00025758"/>
    </source>
</evidence>
<dbReference type="PANTHER" id="PTHR12794:SF0">
    <property type="entry name" value="GEM-ASSOCIATED PROTEIN 2"/>
    <property type="match status" value="1"/>
</dbReference>
<dbReference type="InterPro" id="IPR035426">
    <property type="entry name" value="Gemin2/Brr1"/>
</dbReference>
<comment type="function">
    <text evidence="7">The SMN complex catalyzes the assembly of small nuclear ribonucleoproteins (snRNPs), the building blocks of the spliceosome, and thereby plays an important role in the splicing of cellular pre-mRNAs.</text>
</comment>
<reference evidence="9 10" key="1">
    <citation type="submission" date="2024-03" db="EMBL/GenBank/DDBJ databases">
        <title>The genome assembly and annotation of the cricket Gryllus longicercus Weissman &amp; Gray.</title>
        <authorList>
            <person name="Szrajer S."/>
            <person name="Gray D."/>
            <person name="Ylla G."/>
        </authorList>
    </citation>
    <scope>NUCLEOTIDE SEQUENCE [LARGE SCALE GENOMIC DNA]</scope>
    <source>
        <strain evidence="9">DAG 2021-001</strain>
        <tissue evidence="9">Whole body minus gut</tissue>
    </source>
</reference>
<evidence type="ECO:0000256" key="6">
    <source>
        <dbReference type="ARBA" id="ARBA00047179"/>
    </source>
</evidence>
<dbReference type="EMBL" id="JAZDUA010000354">
    <property type="protein sequence ID" value="KAK7793944.1"/>
    <property type="molecule type" value="Genomic_DNA"/>
</dbReference>
<keyword evidence="10" id="KW-1185">Reference proteome</keyword>
<sequence length="257" mass="28632">MSYLGDVLHPALPVKPLRESVDESKPPSTAEEYLQRVVLEAAGCEDVVVAEVDRTQFASKQTGVFQNIPGCAQAPSHLTPSLEWQQKQVSDFSMVRRKLAQMKSLPAPVSSVELPDEDDEKGWLLFCLGSEVQISHLDKEMGNSETEAVEGQLPLVSTIVSMNQPTVEQILDYHINWLQESTQLTAQQGRWLYALLAALELPLTPEICFLLRTLARECSRLRALVAEVESQQEMVSPLNLLICLVALYFRQADLADV</sequence>
<evidence type="ECO:0000256" key="4">
    <source>
        <dbReference type="ARBA" id="ARBA00023187"/>
    </source>
</evidence>
<dbReference type="Proteomes" id="UP001378592">
    <property type="component" value="Unassembled WGS sequence"/>
</dbReference>
<dbReference type="Pfam" id="PF04938">
    <property type="entry name" value="SIP1"/>
    <property type="match status" value="1"/>
</dbReference>
<dbReference type="GO" id="GO:0000245">
    <property type="term" value="P:spliceosomal complex assembly"/>
    <property type="evidence" value="ECO:0007669"/>
    <property type="project" value="UniProtKB-UniRule"/>
</dbReference>
<dbReference type="PIRSF" id="PIRSF038038">
    <property type="entry name" value="SMN_Gemin2"/>
    <property type="match status" value="1"/>
</dbReference>
<name>A0AAN9VE43_9ORTH</name>
<comment type="subcellular location">
    <subcellularLocation>
        <location evidence="1">Cytoplasm</location>
    </subcellularLocation>
</comment>
<dbReference type="AlphaFoldDB" id="A0AAN9VE43"/>
<keyword evidence="3 7" id="KW-0507">mRNA processing</keyword>
<organism evidence="9 10">
    <name type="scientific">Gryllus longicercus</name>
    <dbReference type="NCBI Taxonomy" id="2509291"/>
    <lineage>
        <taxon>Eukaryota</taxon>
        <taxon>Metazoa</taxon>
        <taxon>Ecdysozoa</taxon>
        <taxon>Arthropoda</taxon>
        <taxon>Hexapoda</taxon>
        <taxon>Insecta</taxon>
        <taxon>Pterygota</taxon>
        <taxon>Neoptera</taxon>
        <taxon>Polyneoptera</taxon>
        <taxon>Orthoptera</taxon>
        <taxon>Ensifera</taxon>
        <taxon>Gryllidea</taxon>
        <taxon>Grylloidea</taxon>
        <taxon>Gryllidae</taxon>
        <taxon>Gryllinae</taxon>
        <taxon>Gryllus</taxon>
    </lineage>
</organism>
<dbReference type="EMBL" id="JAZDUA010000327">
    <property type="protein sequence ID" value="KAK7794611.1"/>
    <property type="molecule type" value="Genomic_DNA"/>
</dbReference>
<keyword evidence="4 7" id="KW-0508">mRNA splicing</keyword>
<evidence type="ECO:0000313" key="8">
    <source>
        <dbReference type="EMBL" id="KAK7793944.1"/>
    </source>
</evidence>
<gene>
    <name evidence="9" type="ORF">R5R35_003793</name>
    <name evidence="8" type="ORF">R5R35_005813</name>
</gene>
<comment type="subunit">
    <text evidence="7">Part of the core SMN complex.</text>
</comment>